<dbReference type="PANTHER" id="PTHR43684:SF11">
    <property type="entry name" value="CHROMO DOMAIN-CONTAINING PROTEIN"/>
    <property type="match status" value="1"/>
</dbReference>
<proteinExistence type="predicted"/>
<keyword evidence="3" id="KW-1185">Reference proteome</keyword>
<evidence type="ECO:0000313" key="3">
    <source>
        <dbReference type="Proteomes" id="UP000076858"/>
    </source>
</evidence>
<dbReference type="InterPro" id="IPR051053">
    <property type="entry name" value="ECH/Chromodomain_protein"/>
</dbReference>
<feature type="compositionally biased region" description="Low complexity" evidence="1">
    <location>
        <begin position="26"/>
        <end position="37"/>
    </location>
</feature>
<feature type="region of interest" description="Disordered" evidence="1">
    <location>
        <begin position="582"/>
        <end position="631"/>
    </location>
</feature>
<dbReference type="PANTHER" id="PTHR43684">
    <property type="match status" value="1"/>
</dbReference>
<organism evidence="2 3">
    <name type="scientific">Daphnia magna</name>
    <dbReference type="NCBI Taxonomy" id="35525"/>
    <lineage>
        <taxon>Eukaryota</taxon>
        <taxon>Metazoa</taxon>
        <taxon>Ecdysozoa</taxon>
        <taxon>Arthropoda</taxon>
        <taxon>Crustacea</taxon>
        <taxon>Branchiopoda</taxon>
        <taxon>Diplostraca</taxon>
        <taxon>Cladocera</taxon>
        <taxon>Anomopoda</taxon>
        <taxon>Daphniidae</taxon>
        <taxon>Daphnia</taxon>
    </lineage>
</organism>
<feature type="compositionally biased region" description="Low complexity" evidence="1">
    <location>
        <begin position="1"/>
        <end position="16"/>
    </location>
</feature>
<name>A0A0P5DAH8_9CRUS</name>
<feature type="region of interest" description="Disordered" evidence="1">
    <location>
        <begin position="378"/>
        <end position="407"/>
    </location>
</feature>
<feature type="compositionally biased region" description="Low complexity" evidence="1">
    <location>
        <begin position="673"/>
        <end position="685"/>
    </location>
</feature>
<dbReference type="EMBL" id="LRGB01000745">
    <property type="protein sequence ID" value="KZS16190.1"/>
    <property type="molecule type" value="Genomic_DNA"/>
</dbReference>
<feature type="compositionally biased region" description="Basic and acidic residues" evidence="1">
    <location>
        <begin position="598"/>
        <end position="610"/>
    </location>
</feature>
<feature type="compositionally biased region" description="Polar residues" evidence="1">
    <location>
        <begin position="382"/>
        <end position="391"/>
    </location>
</feature>
<feature type="compositionally biased region" description="Basic residues" evidence="1">
    <location>
        <begin position="484"/>
        <end position="494"/>
    </location>
</feature>
<feature type="region of interest" description="Disordered" evidence="1">
    <location>
        <begin position="1"/>
        <end position="58"/>
    </location>
</feature>
<accession>A0A0P5DAH8</accession>
<evidence type="ECO:0000256" key="1">
    <source>
        <dbReference type="SAM" id="MobiDB-lite"/>
    </source>
</evidence>
<protein>
    <submittedName>
        <fullName evidence="2">Chromodomain Y-like protein</fullName>
    </submittedName>
</protein>
<dbReference type="CDD" id="cd06558">
    <property type="entry name" value="crotonase-like"/>
    <property type="match status" value="1"/>
</dbReference>
<evidence type="ECO:0000313" key="2">
    <source>
        <dbReference type="EMBL" id="KZS16190.1"/>
    </source>
</evidence>
<dbReference type="Proteomes" id="UP000076858">
    <property type="component" value="Unassembled WGS sequence"/>
</dbReference>
<dbReference type="AlphaFoldDB" id="A0A0P5DAH8"/>
<feature type="compositionally biased region" description="Basic and acidic residues" evidence="1">
    <location>
        <begin position="516"/>
        <end position="532"/>
    </location>
</feature>
<feature type="region of interest" description="Disordered" evidence="1">
    <location>
        <begin position="668"/>
        <end position="687"/>
    </location>
</feature>
<dbReference type="OrthoDB" id="6357915at2759"/>
<dbReference type="Pfam" id="PF00378">
    <property type="entry name" value="ECH_1"/>
    <property type="match status" value="1"/>
</dbReference>
<gene>
    <name evidence="2" type="ORF">APZ42_018098</name>
</gene>
<reference evidence="2 3" key="1">
    <citation type="submission" date="2016-03" db="EMBL/GenBank/DDBJ databases">
        <title>EvidentialGene: Evidence-directed Construction of Genes on Genomes.</title>
        <authorList>
            <person name="Gilbert D.G."/>
            <person name="Choi J.-H."/>
            <person name="Mockaitis K."/>
            <person name="Colbourne J."/>
            <person name="Pfrender M."/>
        </authorList>
    </citation>
    <scope>NUCLEOTIDE SEQUENCE [LARGE SCALE GENOMIC DNA]</scope>
    <source>
        <strain evidence="2 3">Xinb3</strain>
        <tissue evidence="2">Complete organism</tissue>
    </source>
</reference>
<dbReference type="Gene3D" id="3.90.226.10">
    <property type="entry name" value="2-enoyl-CoA Hydratase, Chain A, domain 1"/>
    <property type="match status" value="1"/>
</dbReference>
<comment type="caution">
    <text evidence="2">The sequence shown here is derived from an EMBL/GenBank/DDBJ whole genome shotgun (WGS) entry which is preliminary data.</text>
</comment>
<feature type="region of interest" description="Disordered" evidence="1">
    <location>
        <begin position="474"/>
        <end position="538"/>
    </location>
</feature>
<sequence length="995" mass="109943">MSTDGSSKSQPATSSSQFPKSMRNVESMQSGSSGSESNIPKHIFQSSGNNGPFSLTNHADHKPISEVVMASQFNRLEGTTQLCAPVQLPEKPYGQRAKKSFPKPRFKAPQQMLGRDATNPEISVIEYVFKGTPIQESKPGFTVPILKTENNVETIKELNEEVSSQSVMKEICECEELKLSKPSQLPNISDSSHLQNSGQATIKNTSPVMKSQPVADGPLSMELINGEEMTVTSTTTSHIAGSLPIDEEHRKSILASMKQTYTSELNQSDKTVKSDDEVNLNDPVGMPALTAISPHSKITNEGAPDIDAPRMPVLEIHADDSFDEELNRLVKKSRFSSPDSKTDFGMDSQEDVFSETCSKPTGKMAVAAIPVDLSYQYPKPVHNNSKKQLSDPQDIHHPPTPAPTPQTDDLEAAMAALHGEPLDPDPIETTVAMTKIPVTNLVVPKIKRDQELVGFSAHSADSDYHPDLGHAEISSDEVAESKPHPKPHKYHKMGPKSIIGAKPVNKPTKPSSTAKATDEARYEIKAETKPAVETKQTPRLSREVEKLCADEMVTNILRSMEVQGSSRRRASQAVVTYKEYQSNNSEKDLRFPRRTKRIKEEGIFERESTPPKKNRKKRTTSIPSSVESVPQDRALQQWEALQNSNNEDRVVYVPRKLVNPADASKIVRRRTFSSGSSSDGNPNGNRKVLHAQDDVQTASYALKKDHSYTAVKHDTSEPVSSQRGTEDLAAKLSASCQEIHIRCKEHLLYVTLCPRTSKLRNSLNSSILKELSMLLRKLKMEPQIHVVLFTSAGPDFCTGIDFPSLIHDNMASRLESSISIVNHIQEFITELANCDKILVGGLVGSVIGLGVTMLPYLDLVYACDKTTFYLPYVKLGQSSEGGLPLTFPSTSRNLLSLLVHEGRRLTATQAKTLGLVDDVFLPDSFQEEMIPRVVNLAVLYSQNSLPIKRMSRAALRRDLPAVLKEESQLLRQSWISEDFQRRAKQLFDSGDLLSA</sequence>
<dbReference type="InterPro" id="IPR001753">
    <property type="entry name" value="Enoyl-CoA_hydra/iso"/>
</dbReference>
<dbReference type="InterPro" id="IPR029045">
    <property type="entry name" value="ClpP/crotonase-like_dom_sf"/>
</dbReference>
<feature type="compositionally biased region" description="Polar residues" evidence="1">
    <location>
        <begin position="44"/>
        <end position="57"/>
    </location>
</feature>
<dbReference type="STRING" id="35525.A0A0P5DAH8"/>
<dbReference type="SUPFAM" id="SSF52096">
    <property type="entry name" value="ClpP/crotonase"/>
    <property type="match status" value="1"/>
</dbReference>